<evidence type="ECO:0000256" key="1">
    <source>
        <dbReference type="SAM" id="MobiDB-lite"/>
    </source>
</evidence>
<dbReference type="EMBL" id="CAICTM010002190">
    <property type="protein sequence ID" value="CAB9528292.1"/>
    <property type="molecule type" value="Genomic_DNA"/>
</dbReference>
<keyword evidence="4" id="KW-1185">Reference proteome</keyword>
<dbReference type="Pfam" id="PF00560">
    <property type="entry name" value="LRR_1"/>
    <property type="match status" value="1"/>
</dbReference>
<dbReference type="PANTHER" id="PTHR48057:SF7">
    <property type="entry name" value="LEUCINE-RICH REPEAT SERINE_THREONINE-PROTEIN KINASE 1"/>
    <property type="match status" value="1"/>
</dbReference>
<dbReference type="PANTHER" id="PTHR48057">
    <property type="entry name" value="LEUCINE-RICH REPEAT SERINE/THREONINE-PROTEIN KINASE 1"/>
    <property type="match status" value="1"/>
</dbReference>
<dbReference type="InterPro" id="IPR032675">
    <property type="entry name" value="LRR_dom_sf"/>
</dbReference>
<dbReference type="SUPFAM" id="SSF52058">
    <property type="entry name" value="L domain-like"/>
    <property type="match status" value="1"/>
</dbReference>
<reference evidence="3" key="1">
    <citation type="submission" date="2020-06" db="EMBL/GenBank/DDBJ databases">
        <authorList>
            <consortium name="Plant Systems Biology data submission"/>
        </authorList>
    </citation>
    <scope>NUCLEOTIDE SEQUENCE</scope>
    <source>
        <strain evidence="3">D6</strain>
    </source>
</reference>
<evidence type="ECO:0000313" key="3">
    <source>
        <dbReference type="EMBL" id="CAB9528292.1"/>
    </source>
</evidence>
<evidence type="ECO:0000313" key="4">
    <source>
        <dbReference type="Proteomes" id="UP001153069"/>
    </source>
</evidence>
<dbReference type="Proteomes" id="UP001153069">
    <property type="component" value="Unassembled WGS sequence"/>
</dbReference>
<dbReference type="AlphaFoldDB" id="A0A9N8EU88"/>
<organism evidence="3 4">
    <name type="scientific">Seminavis robusta</name>
    <dbReference type="NCBI Taxonomy" id="568900"/>
    <lineage>
        <taxon>Eukaryota</taxon>
        <taxon>Sar</taxon>
        <taxon>Stramenopiles</taxon>
        <taxon>Ochrophyta</taxon>
        <taxon>Bacillariophyta</taxon>
        <taxon>Bacillariophyceae</taxon>
        <taxon>Bacillariophycidae</taxon>
        <taxon>Naviculales</taxon>
        <taxon>Naviculaceae</taxon>
        <taxon>Seminavis</taxon>
    </lineage>
</organism>
<dbReference type="Gene3D" id="3.80.10.10">
    <property type="entry name" value="Ribonuclease Inhibitor"/>
    <property type="match status" value="1"/>
</dbReference>
<keyword evidence="2" id="KW-0472">Membrane</keyword>
<keyword evidence="2" id="KW-1133">Transmembrane helix</keyword>
<feature type="compositionally biased region" description="Basic residues" evidence="1">
    <location>
        <begin position="63"/>
        <end position="78"/>
    </location>
</feature>
<dbReference type="OrthoDB" id="1574204at2759"/>
<keyword evidence="2" id="KW-0812">Transmembrane</keyword>
<proteinExistence type="predicted"/>
<feature type="transmembrane region" description="Helical" evidence="2">
    <location>
        <begin position="228"/>
        <end position="248"/>
    </location>
</feature>
<feature type="region of interest" description="Disordered" evidence="1">
    <location>
        <begin position="137"/>
        <end position="178"/>
    </location>
</feature>
<comment type="caution">
    <text evidence="3">The sequence shown here is derived from an EMBL/GenBank/DDBJ whole genome shotgun (WGS) entry which is preliminary data.</text>
</comment>
<sequence>MNKKDDETQFSIQPKSEDVPPVPRSPNASQTPEEVAQAKSTGSPGTDNDGSDEPLMKIVAQRSRFHRLAINHANRRRLASGSEASMGERALKGATKDPSSGAPLPAMLPSTEIPVSKEQAMDVALVESMQAAHSFDNAEGMPGAHAINGPGPTEGLEDRDASEPTDERSSGTVLESDDEIAIDGAVVVDQTDLESGSCNDGSRDGAEDEVIQGRILPDRHKKQCGSQLIVCALVLVLACGLFASLFGATRPPASANDSPSHEERQVRHNATKVVYPPFQDGLSMEILKGVQDTGSAYYKANAWMNQDPQLDRYSKDRQYQRFTMAWLFYITSGHNWTRNDNWLSYTVSECDWFSKNSSLSVHGWHEGEKPEPVCDEEGNLAVLNVSSNNLKGLFPRTSSIGFKAIRIVDVSNNAIHGAIPNTGSYSYSLEVLAVSNNKFQAQLTGGGGFAAFNLRVARMDGNKLMGWHSAVYPFLPHLEVLDIADNLFEGELSPKLRLCKNMTYFANRGNSFHGSLPTELGELSLLQELDVSGNRFLHGTVPSELALLPDLARLNIIGTSITGTIPELLCSKVNRGDLVLIANKSIAETCQ</sequence>
<evidence type="ECO:0000256" key="2">
    <source>
        <dbReference type="SAM" id="Phobius"/>
    </source>
</evidence>
<feature type="compositionally biased region" description="Basic and acidic residues" evidence="1">
    <location>
        <begin position="156"/>
        <end position="169"/>
    </location>
</feature>
<feature type="compositionally biased region" description="Polar residues" evidence="1">
    <location>
        <begin position="26"/>
        <end position="48"/>
    </location>
</feature>
<accession>A0A9N8EU88</accession>
<name>A0A9N8EU88_9STRA</name>
<protein>
    <submittedName>
        <fullName evidence="3">Leucine Rich Repeat</fullName>
    </submittedName>
</protein>
<dbReference type="InterPro" id="IPR052595">
    <property type="entry name" value="LRRC69/RLP"/>
</dbReference>
<gene>
    <name evidence="3" type="ORF">SEMRO_2192_G318400.1</name>
</gene>
<dbReference type="InterPro" id="IPR001611">
    <property type="entry name" value="Leu-rich_rpt"/>
</dbReference>
<feature type="region of interest" description="Disordered" evidence="1">
    <location>
        <begin position="1"/>
        <end position="106"/>
    </location>
</feature>